<dbReference type="AlphaFoldDB" id="A0AAW0DRH2"/>
<organism evidence="3 4">
    <name type="scientific">Paramarasmius palmivorus</name>
    <dbReference type="NCBI Taxonomy" id="297713"/>
    <lineage>
        <taxon>Eukaryota</taxon>
        <taxon>Fungi</taxon>
        <taxon>Dikarya</taxon>
        <taxon>Basidiomycota</taxon>
        <taxon>Agaricomycotina</taxon>
        <taxon>Agaricomycetes</taxon>
        <taxon>Agaricomycetidae</taxon>
        <taxon>Agaricales</taxon>
        <taxon>Marasmiineae</taxon>
        <taxon>Marasmiaceae</taxon>
        <taxon>Paramarasmius</taxon>
    </lineage>
</organism>
<feature type="transmembrane region" description="Helical" evidence="2">
    <location>
        <begin position="20"/>
        <end position="42"/>
    </location>
</feature>
<proteinExistence type="predicted"/>
<keyword evidence="4" id="KW-1185">Reference proteome</keyword>
<protein>
    <submittedName>
        <fullName evidence="3">Uncharacterized protein</fullName>
    </submittedName>
</protein>
<keyword evidence="2" id="KW-0812">Transmembrane</keyword>
<keyword evidence="2" id="KW-0472">Membrane</keyword>
<reference evidence="3 4" key="1">
    <citation type="submission" date="2024-01" db="EMBL/GenBank/DDBJ databases">
        <title>A draft genome for a cacao thread blight-causing isolate of Paramarasmius palmivorus.</title>
        <authorList>
            <person name="Baruah I.K."/>
            <person name="Bukari Y."/>
            <person name="Amoako-Attah I."/>
            <person name="Meinhardt L.W."/>
            <person name="Bailey B.A."/>
            <person name="Cohen S.P."/>
        </authorList>
    </citation>
    <scope>NUCLEOTIDE SEQUENCE [LARGE SCALE GENOMIC DNA]</scope>
    <source>
        <strain evidence="3 4">GH-12</strain>
    </source>
</reference>
<evidence type="ECO:0000313" key="4">
    <source>
        <dbReference type="Proteomes" id="UP001383192"/>
    </source>
</evidence>
<feature type="compositionally biased region" description="Basic and acidic residues" evidence="1">
    <location>
        <begin position="76"/>
        <end position="94"/>
    </location>
</feature>
<feature type="region of interest" description="Disordered" evidence="1">
    <location>
        <begin position="62"/>
        <end position="94"/>
    </location>
</feature>
<comment type="caution">
    <text evidence="3">The sequence shown here is derived from an EMBL/GenBank/DDBJ whole genome shotgun (WGS) entry which is preliminary data.</text>
</comment>
<name>A0AAW0DRH2_9AGAR</name>
<dbReference type="Proteomes" id="UP001383192">
    <property type="component" value="Unassembled WGS sequence"/>
</dbReference>
<keyword evidence="2" id="KW-1133">Transmembrane helix</keyword>
<evidence type="ECO:0000256" key="1">
    <source>
        <dbReference type="SAM" id="MobiDB-lite"/>
    </source>
</evidence>
<evidence type="ECO:0000313" key="3">
    <source>
        <dbReference type="EMBL" id="KAK7054431.1"/>
    </source>
</evidence>
<evidence type="ECO:0000256" key="2">
    <source>
        <dbReference type="SAM" id="Phobius"/>
    </source>
</evidence>
<gene>
    <name evidence="3" type="ORF">VNI00_003629</name>
</gene>
<dbReference type="EMBL" id="JAYKXP010000009">
    <property type="protein sequence ID" value="KAK7054431.1"/>
    <property type="molecule type" value="Genomic_DNA"/>
</dbReference>
<sequence>MPGMVMTVNDPTTYNAWVKIFNITFFVGLSISFVAYCAICFVSPPPGLGIGVTRHDDSVAFGEKDSAESRSSSSFDGKEKGLEGSEKVTELPAV</sequence>
<accession>A0AAW0DRH2</accession>